<organism evidence="5">
    <name type="scientific">marine metagenome</name>
    <dbReference type="NCBI Taxonomy" id="408172"/>
    <lineage>
        <taxon>unclassified sequences</taxon>
        <taxon>metagenomes</taxon>
        <taxon>ecological metagenomes</taxon>
    </lineage>
</organism>
<dbReference type="GO" id="GO:0016491">
    <property type="term" value="F:oxidoreductase activity"/>
    <property type="evidence" value="ECO:0007669"/>
    <property type="project" value="UniProtKB-KW"/>
</dbReference>
<gene>
    <name evidence="5" type="ORF">METZ01_LOCUS1456</name>
</gene>
<dbReference type="PROSITE" id="PS51387">
    <property type="entry name" value="FAD_PCMH"/>
    <property type="match status" value="1"/>
</dbReference>
<dbReference type="SUPFAM" id="SSF56176">
    <property type="entry name" value="FAD-binding/transporter-associated domain-like"/>
    <property type="match status" value="1"/>
</dbReference>
<dbReference type="InterPro" id="IPR051312">
    <property type="entry name" value="Diverse_Substr_Oxidored"/>
</dbReference>
<dbReference type="InterPro" id="IPR016169">
    <property type="entry name" value="FAD-bd_PCMH_sub2"/>
</dbReference>
<protein>
    <recommendedName>
        <fullName evidence="4">FAD-binding PCMH-type domain-containing protein</fullName>
    </recommendedName>
</protein>
<evidence type="ECO:0000313" key="5">
    <source>
        <dbReference type="EMBL" id="SUZ48602.1"/>
    </source>
</evidence>
<evidence type="ECO:0000256" key="2">
    <source>
        <dbReference type="ARBA" id="ARBA00022827"/>
    </source>
</evidence>
<keyword evidence="2" id="KW-0274">FAD</keyword>
<dbReference type="InterPro" id="IPR016166">
    <property type="entry name" value="FAD-bd_PCMH"/>
</dbReference>
<dbReference type="SMART" id="SM01092">
    <property type="entry name" value="CO_deh_flav_C"/>
    <property type="match status" value="1"/>
</dbReference>
<sequence>MCPGQDTRYGSTDYNLSLDRESSDAIIPRAGGVLLEPFDFVSPSSIDEAVKTLASSGDQARIMAGGTDMLVQMRAGRRTAPLVVDIKGIPELNALTYDASKGLTLGAAVPCYRIYQDATVSAAYPGLIDSAFLIGGIQIQGRATVGGNICNAAPSGDAIPAVIALSGICNIAGPNGTRELAAEEFCTAPGRNALENGEILVSISIPAPQAKSGASYLRFIPRNEMDIAVAGVGSSVVLDASGQNFVSARISLASVAPTPVFAKEAGDSLAGKAVSEEAIQQASELAQAAAKPISDMRGTIRQRTHLIGVLTRRTLNIAIERARGG</sequence>
<dbReference type="InterPro" id="IPR016167">
    <property type="entry name" value="FAD-bd_PCMH_sub1"/>
</dbReference>
<proteinExistence type="predicted"/>
<reference evidence="5" key="1">
    <citation type="submission" date="2018-05" db="EMBL/GenBank/DDBJ databases">
        <authorList>
            <person name="Lanie J.A."/>
            <person name="Ng W.-L."/>
            <person name="Kazmierczak K.M."/>
            <person name="Andrzejewski T.M."/>
            <person name="Davidsen T.M."/>
            <person name="Wayne K.J."/>
            <person name="Tettelin H."/>
            <person name="Glass J.I."/>
            <person name="Rusch D."/>
            <person name="Podicherti R."/>
            <person name="Tsui H.-C.T."/>
            <person name="Winkler M.E."/>
        </authorList>
    </citation>
    <scope>NUCLEOTIDE SEQUENCE</scope>
</reference>
<dbReference type="Gene3D" id="3.30.465.10">
    <property type="match status" value="1"/>
</dbReference>
<dbReference type="Gene3D" id="3.30.390.50">
    <property type="entry name" value="CO dehydrogenase flavoprotein, C-terminal domain"/>
    <property type="match status" value="1"/>
</dbReference>
<dbReference type="AlphaFoldDB" id="A0A381N1W3"/>
<dbReference type="Gene3D" id="3.30.43.10">
    <property type="entry name" value="Uridine Diphospho-n-acetylenolpyruvylglucosamine Reductase, domain 2"/>
    <property type="match status" value="1"/>
</dbReference>
<dbReference type="InterPro" id="IPR002346">
    <property type="entry name" value="Mopterin_DH_FAD-bd"/>
</dbReference>
<dbReference type="InterPro" id="IPR036683">
    <property type="entry name" value="CO_DH_flav_C_dom_sf"/>
</dbReference>
<evidence type="ECO:0000256" key="1">
    <source>
        <dbReference type="ARBA" id="ARBA00022630"/>
    </source>
</evidence>
<dbReference type="InterPro" id="IPR036318">
    <property type="entry name" value="FAD-bd_PCMH-like_sf"/>
</dbReference>
<dbReference type="PANTHER" id="PTHR42659">
    <property type="entry name" value="XANTHINE DEHYDROGENASE SUBUNIT C-RELATED"/>
    <property type="match status" value="1"/>
</dbReference>
<keyword evidence="3" id="KW-0560">Oxidoreductase</keyword>
<dbReference type="SUPFAM" id="SSF55447">
    <property type="entry name" value="CO dehydrogenase flavoprotein C-terminal domain-like"/>
    <property type="match status" value="1"/>
</dbReference>
<dbReference type="Pfam" id="PF03450">
    <property type="entry name" value="CO_deh_flav_C"/>
    <property type="match status" value="1"/>
</dbReference>
<dbReference type="Pfam" id="PF00941">
    <property type="entry name" value="FAD_binding_5"/>
    <property type="match status" value="1"/>
</dbReference>
<dbReference type="GO" id="GO:0071949">
    <property type="term" value="F:FAD binding"/>
    <property type="evidence" value="ECO:0007669"/>
    <property type="project" value="InterPro"/>
</dbReference>
<evidence type="ECO:0000259" key="4">
    <source>
        <dbReference type="PROSITE" id="PS51387"/>
    </source>
</evidence>
<dbReference type="EMBL" id="UINC01000077">
    <property type="protein sequence ID" value="SUZ48602.1"/>
    <property type="molecule type" value="Genomic_DNA"/>
</dbReference>
<keyword evidence="1" id="KW-0285">Flavoprotein</keyword>
<accession>A0A381N1W3</accession>
<feature type="domain" description="FAD-binding PCMH-type" evidence="4">
    <location>
        <begin position="33"/>
        <end position="210"/>
    </location>
</feature>
<evidence type="ECO:0000256" key="3">
    <source>
        <dbReference type="ARBA" id="ARBA00023002"/>
    </source>
</evidence>
<dbReference type="PANTHER" id="PTHR42659:SF2">
    <property type="entry name" value="XANTHINE DEHYDROGENASE SUBUNIT C-RELATED"/>
    <property type="match status" value="1"/>
</dbReference>
<name>A0A381N1W3_9ZZZZ</name>
<dbReference type="InterPro" id="IPR005107">
    <property type="entry name" value="CO_DH_flav_C"/>
</dbReference>